<feature type="compositionally biased region" description="Polar residues" evidence="1">
    <location>
        <begin position="901"/>
        <end position="913"/>
    </location>
</feature>
<comment type="caution">
    <text evidence="2">The sequence shown here is derived from an EMBL/GenBank/DDBJ whole genome shotgun (WGS) entry which is preliminary data.</text>
</comment>
<reference evidence="2 3" key="1">
    <citation type="submission" date="2020-01" db="EMBL/GenBank/DDBJ databases">
        <title>Draft genome sequence of Cand. Neptunochlamydia vexilliferae K9.</title>
        <authorList>
            <person name="Schulz F."/>
            <person name="Koestlbacher S."/>
            <person name="Wascher F."/>
            <person name="Pizzetti I."/>
            <person name="Horn M."/>
        </authorList>
    </citation>
    <scope>NUCLEOTIDE SEQUENCE [LARGE SCALE GENOMIC DNA]</scope>
    <source>
        <strain evidence="2 3">K9</strain>
    </source>
</reference>
<organism evidence="2 3">
    <name type="scientific">Candidatus Neptunichlamydia vexilliferae</name>
    <dbReference type="NCBI Taxonomy" id="1651774"/>
    <lineage>
        <taxon>Bacteria</taxon>
        <taxon>Pseudomonadati</taxon>
        <taxon>Chlamydiota</taxon>
        <taxon>Chlamydiia</taxon>
        <taxon>Parachlamydiales</taxon>
        <taxon>Simkaniaceae</taxon>
        <taxon>Candidatus Neptunichlamydia</taxon>
    </lineage>
</organism>
<evidence type="ECO:0000313" key="2">
    <source>
        <dbReference type="EMBL" id="MBF5058614.1"/>
    </source>
</evidence>
<evidence type="ECO:0000313" key="3">
    <source>
        <dbReference type="Proteomes" id="UP001194714"/>
    </source>
</evidence>
<feature type="region of interest" description="Disordered" evidence="1">
    <location>
        <begin position="896"/>
        <end position="917"/>
    </location>
</feature>
<dbReference type="Proteomes" id="UP001194714">
    <property type="component" value="Unassembled WGS sequence"/>
</dbReference>
<accession>A0ABS0AXC8</accession>
<gene>
    <name evidence="2" type="ORF">NEPTK9_000111</name>
</gene>
<dbReference type="EMBL" id="JAAEJV010000002">
    <property type="protein sequence ID" value="MBF5058614.1"/>
    <property type="molecule type" value="Genomic_DNA"/>
</dbReference>
<protein>
    <submittedName>
        <fullName evidence="2">Uncharacterized protein</fullName>
    </submittedName>
</protein>
<proteinExistence type="predicted"/>
<evidence type="ECO:0000256" key="1">
    <source>
        <dbReference type="SAM" id="MobiDB-lite"/>
    </source>
</evidence>
<name>A0ABS0AXC8_9BACT</name>
<sequence>MFNIVGFFLTRRRAMSVENLSNHRQKIIESSASLDVKQLVCFEVKKRDGDNAFASQVDANERNWTSASELEQIQMFADQYKKRMRNHEIAMVPMHIGREVLNKAFSVGKVGTGKVVVGAAQWGVDKIMGFAIDEMDKRGKASAKNILAEHLQGLSSSKQNAFQNDINQILADSSLSEQQQSERARERLFSSLRENPSKSLTEFDENAQPVAMQYVAESLQKNMQNMGAIFGAQIGDLQHDVGNLEAVTTGLMKTQQKTYRAVQSLQKNIDVFGRKMDHINGRVQRNYEEIKKLQGGVQGNRRAILNNAQQIHIVKDMMFGELSPEKQLEAIRSGAFPEQAHRKEMLEAAVQKREMIRTAQFAMNGASILLQAADTFGAYIPPKTRKMVEVGMQVGNIAIHAMTGNFMGAAQSLFGLIGKKGPDVAAVRHKQIMNQFDQVFKGLNALSEGQQKIMKNQQKMFTALNQLMEGQHKIYKRIELVSQQIEQTEKNILKEISQIKEYIFFGIRLNVYNHFKLIRDAHAVFKGLEVTPQEYDFIEGRFTSYEGLHRFMVTDKNGRKLLNAVDAFESALSHDYKFFAISSENENKVQLDAYLKFDKCVWQPLISFFKKELLTEGPRRDVSPLLIPMKSYKGLKQREDRFRSAEQKAIGSLEHAKHVYNHLYNYLVPETVIEFSELLLKMQKYLPFIKSGGRLFTFEELLSSRPGARATIILKQLQKLIEVTIAQQTLLGGDRVLPYIIPILAEGPGHHKFKEARDLVTAQIKGGNHPFFDNFIVEYIREKTSSLPLRYGNALKGDREDIFKRVLGSHCGYRRINKQWFISFSPDKGNSSYAPLPTYHQVNRPLYQQRELLGKLMELRSSIGQALMEHESEKTTAYKKILTQVMTRQVADFSYKHPESSGINKPGSSNNHAARSIDSASPIDKLIQQSKDYLFRFRNQADKELYVSSADSIPYAEKRDAYTNTSAFRREFKLIPVRNQKGYFEIDLLNGKNLYISSADSTLYAETRRTHTNTESERRRFKATYAGSGYFTFSLQDRRELHISSKEGNKLKAAKRGQETNKVSSLRNFRLERTPLMDRASQINAMIKKYQKRYWTLELPTERELYVSSADRIPYAEKRDTHTNKARDRRSFKINPASGKEGYFELRLHDGRELYITSAASHCLFAEERDAYTNTSPNRRRFKITPAQSGCVNLSLGDKREVYVSSADGKLYAEKRGTHTNKESNRRDFKLVLQ</sequence>
<keyword evidence="3" id="KW-1185">Reference proteome</keyword>